<dbReference type="EMBL" id="WKKG01000001">
    <property type="protein sequence ID" value="MRX67043.1"/>
    <property type="molecule type" value="Genomic_DNA"/>
</dbReference>
<reference evidence="1 4" key="2">
    <citation type="submission" date="2019-11" db="EMBL/GenBank/DDBJ databases">
        <title>Flavobacterium resistens genome.</title>
        <authorList>
            <person name="Wilson V.M."/>
            <person name="Newman J.D."/>
        </authorList>
    </citation>
    <scope>NUCLEOTIDE SEQUENCE [LARGE SCALE GENOMIC DNA]</scope>
    <source>
        <strain evidence="1 4">DSM 19382</strain>
    </source>
</reference>
<reference evidence="2 3" key="1">
    <citation type="submission" date="2017-05" db="EMBL/GenBank/DDBJ databases">
        <authorList>
            <person name="Varghese N."/>
            <person name="Submissions S."/>
        </authorList>
    </citation>
    <scope>NUCLEOTIDE SEQUENCE [LARGE SCALE GENOMIC DNA]</scope>
    <source>
        <strain evidence="2 3">DSM 19382</strain>
    </source>
</reference>
<sequence>MKISLFNLIILIILYSCSQKNETKNNLELEILNDTLFAYPYNSNKDKINILNYSIENNSNQTYYFKQGLGDDSQLRKIYKNGIYISVYETTSNKEVKYSEKFPFEHFKRSDCDSCSNSRNSIRIIKELERLKDDNKTSYYSTKDKRHYFFIHPKEKLFFKQYINLTDSMRYEDTRMNYAHLNKNIKYYSSFIIPSDSSTYKEDLPDNILNTIKENNVKVYHGNLKSKNKVPIKVLN</sequence>
<organism evidence="2 3">
    <name type="scientific">Flavobacterium resistens</name>
    <dbReference type="NCBI Taxonomy" id="443612"/>
    <lineage>
        <taxon>Bacteria</taxon>
        <taxon>Pseudomonadati</taxon>
        <taxon>Bacteroidota</taxon>
        <taxon>Flavobacteriia</taxon>
        <taxon>Flavobacteriales</taxon>
        <taxon>Flavobacteriaceae</taxon>
        <taxon>Flavobacterium</taxon>
    </lineage>
</organism>
<dbReference type="AlphaFoldDB" id="A0A521CVZ3"/>
<dbReference type="RefSeq" id="WP_142450605.1">
    <property type="nucleotide sequence ID" value="NZ_FXTA01000002.1"/>
</dbReference>
<name>A0A521CVZ3_9FLAO</name>
<proteinExistence type="predicted"/>
<evidence type="ECO:0000313" key="4">
    <source>
        <dbReference type="Proteomes" id="UP000468990"/>
    </source>
</evidence>
<evidence type="ECO:0000313" key="2">
    <source>
        <dbReference type="EMBL" id="SMO63617.1"/>
    </source>
</evidence>
<accession>A0A521CVZ3</accession>
<gene>
    <name evidence="1" type="ORF">GJU42_03600</name>
    <name evidence="2" type="ORF">SAMN06265349_102977</name>
</gene>
<evidence type="ECO:0008006" key="5">
    <source>
        <dbReference type="Google" id="ProtNLM"/>
    </source>
</evidence>
<dbReference type="EMBL" id="FXTA01000002">
    <property type="protein sequence ID" value="SMO63617.1"/>
    <property type="molecule type" value="Genomic_DNA"/>
</dbReference>
<protein>
    <recommendedName>
        <fullName evidence="5">Lipoprotein</fullName>
    </recommendedName>
</protein>
<dbReference type="Proteomes" id="UP000468990">
    <property type="component" value="Unassembled WGS sequence"/>
</dbReference>
<keyword evidence="4" id="KW-1185">Reference proteome</keyword>
<evidence type="ECO:0000313" key="1">
    <source>
        <dbReference type="EMBL" id="MRX67043.1"/>
    </source>
</evidence>
<dbReference type="OrthoDB" id="1364765at2"/>
<dbReference type="PROSITE" id="PS51257">
    <property type="entry name" value="PROKAR_LIPOPROTEIN"/>
    <property type="match status" value="1"/>
</dbReference>
<evidence type="ECO:0000313" key="3">
    <source>
        <dbReference type="Proteomes" id="UP000317289"/>
    </source>
</evidence>
<dbReference type="Proteomes" id="UP000317289">
    <property type="component" value="Unassembled WGS sequence"/>
</dbReference>